<reference evidence="2" key="2">
    <citation type="submission" date="2020-11" db="EMBL/GenBank/DDBJ databases">
        <authorList>
            <person name="McCartney M.A."/>
            <person name="Auch B."/>
            <person name="Kono T."/>
            <person name="Mallez S."/>
            <person name="Becker A."/>
            <person name="Gohl D.M."/>
            <person name="Silverstein K.A.T."/>
            <person name="Koren S."/>
            <person name="Bechman K.B."/>
            <person name="Herman A."/>
            <person name="Abrahante J.E."/>
            <person name="Garbe J."/>
        </authorList>
    </citation>
    <scope>NUCLEOTIDE SEQUENCE</scope>
    <source>
        <strain evidence="2">Duluth1</strain>
        <tissue evidence="2">Whole animal</tissue>
    </source>
</reference>
<feature type="region of interest" description="Disordered" evidence="1">
    <location>
        <begin position="1"/>
        <end position="50"/>
    </location>
</feature>
<reference evidence="2" key="1">
    <citation type="journal article" date="2019" name="bioRxiv">
        <title>The Genome of the Zebra Mussel, Dreissena polymorpha: A Resource for Invasive Species Research.</title>
        <authorList>
            <person name="McCartney M.A."/>
            <person name="Auch B."/>
            <person name="Kono T."/>
            <person name="Mallez S."/>
            <person name="Zhang Y."/>
            <person name="Obille A."/>
            <person name="Becker A."/>
            <person name="Abrahante J.E."/>
            <person name="Garbe J."/>
            <person name="Badalamenti J.P."/>
            <person name="Herman A."/>
            <person name="Mangelson H."/>
            <person name="Liachko I."/>
            <person name="Sullivan S."/>
            <person name="Sone E.D."/>
            <person name="Koren S."/>
            <person name="Silverstein K.A.T."/>
            <person name="Beckman K.B."/>
            <person name="Gohl D.M."/>
        </authorList>
    </citation>
    <scope>NUCLEOTIDE SEQUENCE</scope>
    <source>
        <strain evidence="2">Duluth1</strain>
        <tissue evidence="2">Whole animal</tissue>
    </source>
</reference>
<name>A0A9D4DPU3_DREPO</name>
<comment type="caution">
    <text evidence="2">The sequence shown here is derived from an EMBL/GenBank/DDBJ whole genome shotgun (WGS) entry which is preliminary data.</text>
</comment>
<organism evidence="2 3">
    <name type="scientific">Dreissena polymorpha</name>
    <name type="common">Zebra mussel</name>
    <name type="synonym">Mytilus polymorpha</name>
    <dbReference type="NCBI Taxonomy" id="45954"/>
    <lineage>
        <taxon>Eukaryota</taxon>
        <taxon>Metazoa</taxon>
        <taxon>Spiralia</taxon>
        <taxon>Lophotrochozoa</taxon>
        <taxon>Mollusca</taxon>
        <taxon>Bivalvia</taxon>
        <taxon>Autobranchia</taxon>
        <taxon>Heteroconchia</taxon>
        <taxon>Euheterodonta</taxon>
        <taxon>Imparidentia</taxon>
        <taxon>Neoheterodontei</taxon>
        <taxon>Myida</taxon>
        <taxon>Dreissenoidea</taxon>
        <taxon>Dreissenidae</taxon>
        <taxon>Dreissena</taxon>
    </lineage>
</organism>
<dbReference type="Proteomes" id="UP000828390">
    <property type="component" value="Unassembled WGS sequence"/>
</dbReference>
<keyword evidence="3" id="KW-1185">Reference proteome</keyword>
<accession>A0A9D4DPU3</accession>
<protein>
    <submittedName>
        <fullName evidence="2">Uncharacterized protein</fullName>
    </submittedName>
</protein>
<proteinExistence type="predicted"/>
<evidence type="ECO:0000313" key="2">
    <source>
        <dbReference type="EMBL" id="KAH3752225.1"/>
    </source>
</evidence>
<evidence type="ECO:0000313" key="3">
    <source>
        <dbReference type="Proteomes" id="UP000828390"/>
    </source>
</evidence>
<gene>
    <name evidence="2" type="ORF">DPMN_186840</name>
</gene>
<dbReference type="AlphaFoldDB" id="A0A9D4DPU3"/>
<evidence type="ECO:0000256" key="1">
    <source>
        <dbReference type="SAM" id="MobiDB-lite"/>
    </source>
</evidence>
<sequence length="50" mass="5619">MPCKKKKVVQFVHSSPAQKSAKAVSNKYKLKGKRMSPRKKKEDGCTESPL</sequence>
<dbReference type="EMBL" id="JAIWYP010000010">
    <property type="protein sequence ID" value="KAH3752225.1"/>
    <property type="molecule type" value="Genomic_DNA"/>
</dbReference>
<feature type="compositionally biased region" description="Basic residues" evidence="1">
    <location>
        <begin position="28"/>
        <end position="39"/>
    </location>
</feature>